<organism evidence="2 3">
    <name type="scientific">Chironomus riparius</name>
    <dbReference type="NCBI Taxonomy" id="315576"/>
    <lineage>
        <taxon>Eukaryota</taxon>
        <taxon>Metazoa</taxon>
        <taxon>Ecdysozoa</taxon>
        <taxon>Arthropoda</taxon>
        <taxon>Hexapoda</taxon>
        <taxon>Insecta</taxon>
        <taxon>Pterygota</taxon>
        <taxon>Neoptera</taxon>
        <taxon>Endopterygota</taxon>
        <taxon>Diptera</taxon>
        <taxon>Nematocera</taxon>
        <taxon>Chironomoidea</taxon>
        <taxon>Chironomidae</taxon>
        <taxon>Chironominae</taxon>
        <taxon>Chironomus</taxon>
    </lineage>
</organism>
<gene>
    <name evidence="2" type="ORF">CHIRRI_LOCUS12920</name>
</gene>
<keyword evidence="1" id="KW-0812">Transmembrane</keyword>
<dbReference type="SUPFAM" id="SSF52058">
    <property type="entry name" value="L domain-like"/>
    <property type="match status" value="1"/>
</dbReference>
<evidence type="ECO:0000313" key="3">
    <source>
        <dbReference type="Proteomes" id="UP001153620"/>
    </source>
</evidence>
<proteinExistence type="predicted"/>
<protein>
    <submittedName>
        <fullName evidence="2">Uncharacterized protein</fullName>
    </submittedName>
</protein>
<reference evidence="2" key="1">
    <citation type="submission" date="2022-01" db="EMBL/GenBank/DDBJ databases">
        <authorList>
            <person name="King R."/>
        </authorList>
    </citation>
    <scope>NUCLEOTIDE SEQUENCE</scope>
</reference>
<dbReference type="Gene3D" id="3.80.10.10">
    <property type="entry name" value="Ribonuclease Inhibitor"/>
    <property type="match status" value="1"/>
</dbReference>
<dbReference type="OrthoDB" id="7789549at2759"/>
<keyword evidence="1" id="KW-0472">Membrane</keyword>
<keyword evidence="3" id="KW-1185">Reference proteome</keyword>
<feature type="transmembrane region" description="Helical" evidence="1">
    <location>
        <begin position="21"/>
        <end position="44"/>
    </location>
</feature>
<dbReference type="Pfam" id="PF13855">
    <property type="entry name" value="LRR_8"/>
    <property type="match status" value="1"/>
</dbReference>
<dbReference type="AlphaFoldDB" id="A0A9N9S3C7"/>
<dbReference type="Proteomes" id="UP001153620">
    <property type="component" value="Chromosome 4"/>
</dbReference>
<sequence length="269" mass="29844">MIIYSLLSHRISSSSQFISTMIFKIFVIINAFTVGSLASTAYGITANCDYGTHVGTMGPLSRPYRCTIAEQPVRGDVVIDNVIGKHEAGKTNTDVAVANVKNIKSDRIPSGLAGFFPNVEGIFAFASLKTILLNEDLRSFPKLKYIDISQNRITSLPSDVFEDNPQMEWIDISDNRIKLVGLDILKNLKKLHYANFGTNYCIDELARDKTDIERTLKPRLVSMCQSHDVPYFGTTISPGGKIRTTSSYVIDASEDTTTVKPGFWKKIFG</sequence>
<dbReference type="PROSITE" id="PS51450">
    <property type="entry name" value="LRR"/>
    <property type="match status" value="1"/>
</dbReference>
<evidence type="ECO:0000313" key="2">
    <source>
        <dbReference type="EMBL" id="CAG9810103.1"/>
    </source>
</evidence>
<evidence type="ECO:0000256" key="1">
    <source>
        <dbReference type="SAM" id="Phobius"/>
    </source>
</evidence>
<dbReference type="InterPro" id="IPR032675">
    <property type="entry name" value="LRR_dom_sf"/>
</dbReference>
<dbReference type="InterPro" id="IPR001611">
    <property type="entry name" value="Leu-rich_rpt"/>
</dbReference>
<accession>A0A9N9S3C7</accession>
<name>A0A9N9S3C7_9DIPT</name>
<dbReference type="EMBL" id="OU895880">
    <property type="protein sequence ID" value="CAG9810103.1"/>
    <property type="molecule type" value="Genomic_DNA"/>
</dbReference>
<keyword evidence="1" id="KW-1133">Transmembrane helix</keyword>
<reference evidence="2" key="2">
    <citation type="submission" date="2022-10" db="EMBL/GenBank/DDBJ databases">
        <authorList>
            <consortium name="ENA_rothamsted_submissions"/>
            <consortium name="culmorum"/>
            <person name="King R."/>
        </authorList>
    </citation>
    <scope>NUCLEOTIDE SEQUENCE</scope>
</reference>